<dbReference type="Proteomes" id="UP001367508">
    <property type="component" value="Unassembled WGS sequence"/>
</dbReference>
<feature type="compositionally biased region" description="Basic and acidic residues" evidence="1">
    <location>
        <begin position="13"/>
        <end position="25"/>
    </location>
</feature>
<protein>
    <submittedName>
        <fullName evidence="3">Uncharacterized protein</fullName>
    </submittedName>
</protein>
<accession>A0AAN9L839</accession>
<dbReference type="AlphaFoldDB" id="A0AAN9L839"/>
<keyword evidence="2" id="KW-1133">Transmembrane helix</keyword>
<keyword evidence="2" id="KW-0472">Membrane</keyword>
<gene>
    <name evidence="3" type="ORF">VNO77_24084</name>
</gene>
<proteinExistence type="predicted"/>
<organism evidence="3 4">
    <name type="scientific">Canavalia gladiata</name>
    <name type="common">Sword bean</name>
    <name type="synonym">Dolichos gladiatus</name>
    <dbReference type="NCBI Taxonomy" id="3824"/>
    <lineage>
        <taxon>Eukaryota</taxon>
        <taxon>Viridiplantae</taxon>
        <taxon>Streptophyta</taxon>
        <taxon>Embryophyta</taxon>
        <taxon>Tracheophyta</taxon>
        <taxon>Spermatophyta</taxon>
        <taxon>Magnoliopsida</taxon>
        <taxon>eudicotyledons</taxon>
        <taxon>Gunneridae</taxon>
        <taxon>Pentapetalae</taxon>
        <taxon>rosids</taxon>
        <taxon>fabids</taxon>
        <taxon>Fabales</taxon>
        <taxon>Fabaceae</taxon>
        <taxon>Papilionoideae</taxon>
        <taxon>50 kb inversion clade</taxon>
        <taxon>NPAAA clade</taxon>
        <taxon>indigoferoid/millettioid clade</taxon>
        <taxon>Phaseoleae</taxon>
        <taxon>Canavalia</taxon>
    </lineage>
</organism>
<feature type="region of interest" description="Disordered" evidence="1">
    <location>
        <begin position="13"/>
        <end position="41"/>
    </location>
</feature>
<name>A0AAN9L839_CANGL</name>
<evidence type="ECO:0000256" key="2">
    <source>
        <dbReference type="SAM" id="Phobius"/>
    </source>
</evidence>
<keyword evidence="4" id="KW-1185">Reference proteome</keyword>
<evidence type="ECO:0000256" key="1">
    <source>
        <dbReference type="SAM" id="MobiDB-lite"/>
    </source>
</evidence>
<evidence type="ECO:0000313" key="4">
    <source>
        <dbReference type="Proteomes" id="UP001367508"/>
    </source>
</evidence>
<dbReference type="EMBL" id="JAYMYQ010000005">
    <property type="protein sequence ID" value="KAK7329902.1"/>
    <property type="molecule type" value="Genomic_DNA"/>
</dbReference>
<feature type="transmembrane region" description="Helical" evidence="2">
    <location>
        <begin position="108"/>
        <end position="128"/>
    </location>
</feature>
<sequence length="132" mass="15765">MFTFMHNIDQRGTEFHNASEGDGERGYISGNHKQIGAKSKKRSRFKKHRCLRRNHEAEWCLEKKGLTVDNEEEEKGNERNLWVCVGLGMQRKEPEVSRITRKRTESDFRYVVQLWTFRLAIIMFYSILSLRR</sequence>
<evidence type="ECO:0000313" key="3">
    <source>
        <dbReference type="EMBL" id="KAK7329902.1"/>
    </source>
</evidence>
<comment type="caution">
    <text evidence="3">The sequence shown here is derived from an EMBL/GenBank/DDBJ whole genome shotgun (WGS) entry which is preliminary data.</text>
</comment>
<reference evidence="3 4" key="1">
    <citation type="submission" date="2024-01" db="EMBL/GenBank/DDBJ databases">
        <title>The genomes of 5 underutilized Papilionoideae crops provide insights into root nodulation and disease resistanc.</title>
        <authorList>
            <person name="Jiang F."/>
        </authorList>
    </citation>
    <scope>NUCLEOTIDE SEQUENCE [LARGE SCALE GENOMIC DNA]</scope>
    <source>
        <strain evidence="3">LVBAO_FW01</strain>
        <tissue evidence="3">Leaves</tissue>
    </source>
</reference>
<keyword evidence="2" id="KW-0812">Transmembrane</keyword>